<dbReference type="InterPro" id="IPR002126">
    <property type="entry name" value="Cadherin-like_dom"/>
</dbReference>
<dbReference type="Pfam" id="PF02010">
    <property type="entry name" value="REJ"/>
    <property type="match status" value="1"/>
</dbReference>
<dbReference type="SMART" id="SM00060">
    <property type="entry name" value="FN3"/>
    <property type="match status" value="4"/>
</dbReference>
<evidence type="ECO:0000256" key="5">
    <source>
        <dbReference type="ARBA" id="ARBA00022989"/>
    </source>
</evidence>
<evidence type="ECO:0000256" key="4">
    <source>
        <dbReference type="ARBA" id="ARBA00022737"/>
    </source>
</evidence>
<evidence type="ECO:0000259" key="10">
    <source>
        <dbReference type="PROSITE" id="PS50268"/>
    </source>
</evidence>
<gene>
    <name evidence="11" type="ORF">GUITHDRAFT_108698</name>
</gene>
<dbReference type="PROSITE" id="PS50268">
    <property type="entry name" value="CADHERIN_2"/>
    <property type="match status" value="2"/>
</dbReference>
<evidence type="ECO:0000256" key="9">
    <source>
        <dbReference type="SAM" id="Phobius"/>
    </source>
</evidence>
<feature type="compositionally biased region" description="Basic and acidic residues" evidence="8">
    <location>
        <begin position="5578"/>
        <end position="5648"/>
    </location>
</feature>
<dbReference type="PANTHER" id="PTHR46730:SF1">
    <property type="entry name" value="PLAT DOMAIN-CONTAINING PROTEIN"/>
    <property type="match status" value="1"/>
</dbReference>
<evidence type="ECO:0000256" key="6">
    <source>
        <dbReference type="ARBA" id="ARBA00023136"/>
    </source>
</evidence>
<reference evidence="11 13" key="1">
    <citation type="journal article" date="2012" name="Nature">
        <title>Algal genomes reveal evolutionary mosaicism and the fate of nucleomorphs.</title>
        <authorList>
            <consortium name="DOE Joint Genome Institute"/>
            <person name="Curtis B.A."/>
            <person name="Tanifuji G."/>
            <person name="Burki F."/>
            <person name="Gruber A."/>
            <person name="Irimia M."/>
            <person name="Maruyama S."/>
            <person name="Arias M.C."/>
            <person name="Ball S.G."/>
            <person name="Gile G.H."/>
            <person name="Hirakawa Y."/>
            <person name="Hopkins J.F."/>
            <person name="Kuo A."/>
            <person name="Rensing S.A."/>
            <person name="Schmutz J."/>
            <person name="Symeonidi A."/>
            <person name="Elias M."/>
            <person name="Eveleigh R.J."/>
            <person name="Herman E.K."/>
            <person name="Klute M.J."/>
            <person name="Nakayama T."/>
            <person name="Obornik M."/>
            <person name="Reyes-Prieto A."/>
            <person name="Armbrust E.V."/>
            <person name="Aves S.J."/>
            <person name="Beiko R.G."/>
            <person name="Coutinho P."/>
            <person name="Dacks J.B."/>
            <person name="Durnford D.G."/>
            <person name="Fast N.M."/>
            <person name="Green B.R."/>
            <person name="Grisdale C.J."/>
            <person name="Hempel F."/>
            <person name="Henrissat B."/>
            <person name="Hoppner M.P."/>
            <person name="Ishida K."/>
            <person name="Kim E."/>
            <person name="Koreny L."/>
            <person name="Kroth P.G."/>
            <person name="Liu Y."/>
            <person name="Malik S.B."/>
            <person name="Maier U.G."/>
            <person name="McRose D."/>
            <person name="Mock T."/>
            <person name="Neilson J.A."/>
            <person name="Onodera N.T."/>
            <person name="Poole A.M."/>
            <person name="Pritham E.J."/>
            <person name="Richards T.A."/>
            <person name="Rocap G."/>
            <person name="Roy S.W."/>
            <person name="Sarai C."/>
            <person name="Schaack S."/>
            <person name="Shirato S."/>
            <person name="Slamovits C.H."/>
            <person name="Spencer D.F."/>
            <person name="Suzuki S."/>
            <person name="Worden A.Z."/>
            <person name="Zauner S."/>
            <person name="Barry K."/>
            <person name="Bell C."/>
            <person name="Bharti A.K."/>
            <person name="Crow J.A."/>
            <person name="Grimwood J."/>
            <person name="Kramer R."/>
            <person name="Lindquist E."/>
            <person name="Lucas S."/>
            <person name="Salamov A."/>
            <person name="McFadden G.I."/>
            <person name="Lane C.E."/>
            <person name="Keeling P.J."/>
            <person name="Gray M.W."/>
            <person name="Grigoriev I.V."/>
            <person name="Archibald J.M."/>
        </authorList>
    </citation>
    <scope>NUCLEOTIDE SEQUENCE</scope>
    <source>
        <strain evidence="11 13">CCMP2712</strain>
    </source>
</reference>
<dbReference type="OrthoDB" id="444119at2759"/>
<evidence type="ECO:0000256" key="2">
    <source>
        <dbReference type="ARBA" id="ARBA00022692"/>
    </source>
</evidence>
<keyword evidence="4" id="KW-0677">Repeat</keyword>
<dbReference type="KEGG" id="gtt:GUITHDRAFT_108698"/>
<feature type="domain" description="Cadherin" evidence="10">
    <location>
        <begin position="2304"/>
        <end position="2391"/>
    </location>
</feature>
<keyword evidence="7" id="KW-1015">Disulfide bond</keyword>
<feature type="compositionally biased region" description="Basic and acidic residues" evidence="8">
    <location>
        <begin position="5525"/>
        <end position="5534"/>
    </location>
</feature>
<feature type="region of interest" description="Disordered" evidence="8">
    <location>
        <begin position="5472"/>
        <end position="5686"/>
    </location>
</feature>
<dbReference type="NCBIfam" id="TIGR02232">
    <property type="entry name" value="myxo_disulf_rpt"/>
    <property type="match status" value="1"/>
</dbReference>
<evidence type="ECO:0000256" key="8">
    <source>
        <dbReference type="SAM" id="MobiDB-lite"/>
    </source>
</evidence>
<evidence type="ECO:0000256" key="1">
    <source>
        <dbReference type="ARBA" id="ARBA00004370"/>
    </source>
</evidence>
<dbReference type="EMBL" id="JH992999">
    <property type="protein sequence ID" value="EKX45431.1"/>
    <property type="molecule type" value="Genomic_DNA"/>
</dbReference>
<dbReference type="Proteomes" id="UP000011087">
    <property type="component" value="Unassembled WGS sequence"/>
</dbReference>
<reference evidence="13" key="2">
    <citation type="submission" date="2012-11" db="EMBL/GenBank/DDBJ databases">
        <authorList>
            <person name="Kuo A."/>
            <person name="Curtis B.A."/>
            <person name="Tanifuji G."/>
            <person name="Burki F."/>
            <person name="Gruber A."/>
            <person name="Irimia M."/>
            <person name="Maruyama S."/>
            <person name="Arias M.C."/>
            <person name="Ball S.G."/>
            <person name="Gile G.H."/>
            <person name="Hirakawa Y."/>
            <person name="Hopkins J.F."/>
            <person name="Rensing S.A."/>
            <person name="Schmutz J."/>
            <person name="Symeonidi A."/>
            <person name="Elias M."/>
            <person name="Eveleigh R.J."/>
            <person name="Herman E.K."/>
            <person name="Klute M.J."/>
            <person name="Nakayama T."/>
            <person name="Obornik M."/>
            <person name="Reyes-Prieto A."/>
            <person name="Armbrust E.V."/>
            <person name="Aves S.J."/>
            <person name="Beiko R.G."/>
            <person name="Coutinho P."/>
            <person name="Dacks J.B."/>
            <person name="Durnford D.G."/>
            <person name="Fast N.M."/>
            <person name="Green B.R."/>
            <person name="Grisdale C."/>
            <person name="Hempe F."/>
            <person name="Henrissat B."/>
            <person name="Hoppner M.P."/>
            <person name="Ishida K.-I."/>
            <person name="Kim E."/>
            <person name="Koreny L."/>
            <person name="Kroth P.G."/>
            <person name="Liu Y."/>
            <person name="Malik S.-B."/>
            <person name="Maier U.G."/>
            <person name="McRose D."/>
            <person name="Mock T."/>
            <person name="Neilson J.A."/>
            <person name="Onodera N.T."/>
            <person name="Poole A.M."/>
            <person name="Pritham E.J."/>
            <person name="Richards T.A."/>
            <person name="Rocap G."/>
            <person name="Roy S.W."/>
            <person name="Sarai C."/>
            <person name="Schaack S."/>
            <person name="Shirato S."/>
            <person name="Slamovits C.H."/>
            <person name="Spencer D.F."/>
            <person name="Suzuki S."/>
            <person name="Worden A.Z."/>
            <person name="Zauner S."/>
            <person name="Barry K."/>
            <person name="Bell C."/>
            <person name="Bharti A.K."/>
            <person name="Crow J.A."/>
            <person name="Grimwood J."/>
            <person name="Kramer R."/>
            <person name="Lindquist E."/>
            <person name="Lucas S."/>
            <person name="Salamov A."/>
            <person name="McFadden G.I."/>
            <person name="Lane C.E."/>
            <person name="Keeling P.J."/>
            <person name="Gray M.W."/>
            <person name="Grigoriev I.V."/>
            <person name="Archibald J.M."/>
        </authorList>
    </citation>
    <scope>NUCLEOTIDE SEQUENCE</scope>
    <source>
        <strain evidence="13">CCMP2712</strain>
    </source>
</reference>
<feature type="transmembrane region" description="Helical" evidence="9">
    <location>
        <begin position="12"/>
        <end position="33"/>
    </location>
</feature>
<dbReference type="PANTHER" id="PTHR46730">
    <property type="entry name" value="POLYCYSTIN-1"/>
    <property type="match status" value="1"/>
</dbReference>
<dbReference type="GO" id="GO:0005509">
    <property type="term" value="F:calcium ion binding"/>
    <property type="evidence" value="ECO:0007669"/>
    <property type="project" value="InterPro"/>
</dbReference>
<dbReference type="HOGENOM" id="CLU_223107_0_0_1"/>
<reference evidence="12" key="3">
    <citation type="submission" date="2015-06" db="UniProtKB">
        <authorList>
            <consortium name="EnsemblProtists"/>
        </authorList>
    </citation>
    <scope>IDENTIFICATION</scope>
</reference>
<dbReference type="Gene3D" id="2.60.40.10">
    <property type="entry name" value="Immunoglobulins"/>
    <property type="match status" value="1"/>
</dbReference>
<dbReference type="eggNOG" id="KOG3599">
    <property type="taxonomic scope" value="Eukaryota"/>
</dbReference>
<evidence type="ECO:0000256" key="3">
    <source>
        <dbReference type="ARBA" id="ARBA00022729"/>
    </source>
</evidence>
<dbReference type="GO" id="GO:0007156">
    <property type="term" value="P:homophilic cell adhesion via plasma membrane adhesion molecules"/>
    <property type="evidence" value="ECO:0007669"/>
    <property type="project" value="InterPro"/>
</dbReference>
<evidence type="ECO:0000313" key="12">
    <source>
        <dbReference type="EnsemblProtists" id="EKX45431"/>
    </source>
</evidence>
<feature type="region of interest" description="Disordered" evidence="8">
    <location>
        <begin position="5373"/>
        <end position="5405"/>
    </location>
</feature>
<organism evidence="11">
    <name type="scientific">Guillardia theta (strain CCMP2712)</name>
    <name type="common">Cryptophyte</name>
    <dbReference type="NCBI Taxonomy" id="905079"/>
    <lineage>
        <taxon>Eukaryota</taxon>
        <taxon>Cryptophyceae</taxon>
        <taxon>Pyrenomonadales</taxon>
        <taxon>Geminigeraceae</taxon>
        <taxon>Guillardia</taxon>
    </lineage>
</organism>
<evidence type="ECO:0000313" key="11">
    <source>
        <dbReference type="EMBL" id="EKX45431.1"/>
    </source>
</evidence>
<dbReference type="InterPro" id="IPR003961">
    <property type="entry name" value="FN3_dom"/>
</dbReference>
<protein>
    <recommendedName>
        <fullName evidence="10">Cadherin domain-containing protein</fullName>
    </recommendedName>
</protein>
<dbReference type="GO" id="GO:0005886">
    <property type="term" value="C:plasma membrane"/>
    <property type="evidence" value="ECO:0007669"/>
    <property type="project" value="TreeGrafter"/>
</dbReference>
<dbReference type="STRING" id="905079.L1JA84"/>
<feature type="domain" description="Cadherin" evidence="10">
    <location>
        <begin position="1861"/>
        <end position="1948"/>
    </location>
</feature>
<accession>L1JA84</accession>
<feature type="compositionally biased region" description="Basic and acidic residues" evidence="8">
    <location>
        <begin position="5543"/>
        <end position="5557"/>
    </location>
</feature>
<dbReference type="InterPro" id="IPR013783">
    <property type="entry name" value="Ig-like_fold"/>
</dbReference>
<feature type="compositionally biased region" description="Acidic residues" evidence="8">
    <location>
        <begin position="5558"/>
        <end position="5577"/>
    </location>
</feature>
<feature type="compositionally biased region" description="Low complexity" evidence="8">
    <location>
        <begin position="5653"/>
        <end position="5665"/>
    </location>
</feature>
<evidence type="ECO:0000256" key="7">
    <source>
        <dbReference type="ARBA" id="ARBA00023157"/>
    </source>
</evidence>
<proteinExistence type="predicted"/>
<name>L1JA84_GUITC</name>
<dbReference type="InterPro" id="IPR002859">
    <property type="entry name" value="PKD/REJ-like"/>
</dbReference>
<dbReference type="PaxDb" id="55529-EKX45431"/>
<keyword evidence="2 9" id="KW-0812">Transmembrane</keyword>
<keyword evidence="13" id="KW-1185">Reference proteome</keyword>
<dbReference type="RefSeq" id="XP_005832411.1">
    <property type="nucleotide sequence ID" value="XM_005832354.1"/>
</dbReference>
<keyword evidence="3" id="KW-0732">Signal</keyword>
<keyword evidence="6 9" id="KW-0472">Membrane</keyword>
<feature type="compositionally biased region" description="Basic and acidic residues" evidence="8">
    <location>
        <begin position="5491"/>
        <end position="5502"/>
    </location>
</feature>
<dbReference type="SUPFAM" id="SSF49265">
    <property type="entry name" value="Fibronectin type III"/>
    <property type="match status" value="2"/>
</dbReference>
<dbReference type="EnsemblProtists" id="EKX45431">
    <property type="protein sequence ID" value="EKX45431"/>
    <property type="gene ID" value="GUITHDRAFT_108698"/>
</dbReference>
<dbReference type="InterPro" id="IPR011936">
    <property type="entry name" value="Myxo_disulph_rpt"/>
</dbReference>
<dbReference type="Pfam" id="PF13948">
    <property type="entry name" value="DUF4215"/>
    <property type="match status" value="1"/>
</dbReference>
<feature type="transmembrane region" description="Helical" evidence="9">
    <location>
        <begin position="5409"/>
        <end position="5431"/>
    </location>
</feature>
<dbReference type="GeneID" id="17302097"/>
<keyword evidence="5 9" id="KW-1133">Transmembrane helix</keyword>
<evidence type="ECO:0000313" key="13">
    <source>
        <dbReference type="Proteomes" id="UP000011087"/>
    </source>
</evidence>
<comment type="subcellular location">
    <subcellularLocation>
        <location evidence="1">Membrane</location>
    </subcellularLocation>
</comment>
<dbReference type="GO" id="GO:0006816">
    <property type="term" value="P:calcium ion transport"/>
    <property type="evidence" value="ECO:0007669"/>
    <property type="project" value="TreeGrafter"/>
</dbReference>
<dbReference type="InterPro" id="IPR036116">
    <property type="entry name" value="FN3_sf"/>
</dbReference>
<sequence>MKKVSNRRYRYLAAAALILLLLAGIAIFVVFTLPKKDMMLHPQGIVLHVASERDAIVFNATATAPSQASMLHDIQFESAICNVSFLSATYYWLHLVQINIDGPVQVMGQSSDSQSLRGGVNVTDVDFSQFMSWHGALLRLKVECFLEVKADLYWGLYQKTQTRNLTKFLSYEMGKISRRSTDSQSLASVLNLALNLFQAEDLKDFASMFVVPKEEIALILKPRLPLIFDSSGLISAVYVHVPEISFDIGAEAFYGTESQFQESSSKQPNGVVRIGTLPTQWLLISQKGNGSTHLDQISRTRANFFITCAHGKCNSSSIRPIVQVFTNYLTTHPVSGISVTFLTSGSSSALFRNLLGSRNSFFIKLYPVQTNFHRKMHPRSGWVGNQNLNCFEADFVQRWRLQVCGSLENNLISEQKIPNFSFLFDPHKLPSLEITFADISYFLSGQGDPVIYGHANVAEFTKIDLVRAYELIGFNAGQSQPYLDVLDDSLSLICALDVEVGSTVLVKHSLEVDIGIASKTGTGSLEGSSILFAIVRLVDSQGTMNWEWVNTAARRQLNKVDQLFLLPLNWTLSSKMQTSSQDWYMADAALLAREVREMGKIEGLASVSFSIGDSTILDGSIDGGLVLRNDEISINLIAKDRKDRKEKFRVTLFLGDNKPGNNGFEGIFLLADIRWENRSLLKTDTSLSFILPGQGSVDLQGKINFELNSHRLLNWNIHAGASWPQMSLLDGNFGAVLNVEDNNHKLIYFDANLINNLKANLLSMNGDVTLLFQNNKLLHWTGSIAGKYTKTDQYTPIPSSSSTEAGTTFDDVTQREELLAANYSTSLGLGPLAGGGSLESSGGLTFSTYYHQIRACSSSCSYGSCWSSCDEPKTERKLHLAPGLVALWNQKKKIDMTMTLDGATLNEALDGSSVLHVGYDSEPLVDWTGSIAGKYTKTDQYTPWPSSSSTEAGTTFDDVTQREELLAANYSTSLGLGPLAGGGSLESSGGLTFSTYYHQIRACSLSCSSGSCWPSCDEPKTERKLHLAPGLVALWNQKRQVDIEMSLNGVVSDARLAGSSSLNALIGSNNLVGFANASGDCLGWSCLPSEIHLSSSWAESKLTSIDLVIQGLLSRGWDYAHGSVLASLWIGERHWFALDVCGDLRELVMLKPGGMVKLISRAALLGNELIDLSLIAEYDVRGKGLNANMTVTNLLTISNRQLYAIAAEGSYSLNAGPYGVTARLRKDGEENFLLIGRGDYDWNSEQRLLNGSITTILIIPHTPVKVDLDHIVTLSLGNGGKYAGAVDVLERRGAPLGFLVPSFPSLLHVKASAVLRDMPDNTPASFLKRFALATAGLDVAMSVAVSGKTAVVVTALVESDGDMRGDETRMSCLEVDLGFHGPLWITLYGDLRSTRFSLPWALESSKNYEALTALLQYILVSWRINNLIDSVQDWNGLYKNQVPQCDVSSAGKLLITLGDLPHPAWPPKATGMPNAADVISTTPEPTYAMPSQEPMATNISTTSVYIPSSEKSVTFFVLKLPFLTTDEDSKKLDFVTSVATNISYVSSQGFFQCAMIESSNNLFKVTPSLDLNGSLHLQLEGNASGDAFWNISLVDGDRTHYSPIPLHIVVRPVNDPPSFVVASQLLLLLDLGSNLVPNALRNISLGAPDEDLSQNISFSVTFLGGPQNLLLNTLAISPSGTLSFNATSLGTGLTTFSVVARDDGGTMNGGVNVSTKQALKLAVVSRPRSVFDVVLTQISLNRVSIQWSYKDPGQDFEAAQYHFNVSGRYARASSGSYYGFERMENLTVCLGVCSIVLDDVLPKSTLAVTITAVNIAGKSPEQNRSIVLEDKNVAPTFSINSTFVRLEDAGLVTIGGAAYDISAGSLDEVQQKLTFIVSSSSPAAFTRLPSIDPTNGSLTFQTALNVNGNFNCTVLLVDDGGTRFGGVNVSQQHSFVIKVVPVNDAPSFLLKQPVITLLEDAGLYVYTGLANSISSGPSDESWQSLTFSMTWTGGADVGIFQVAPSLNQSGTLMLKANPNMSGTSNWTIQLHDNGGEDNNGQAWSATRTLQIIIVPVNDPPSFVVASQLLLLLDLGSNLVPNALRNISLGAPDEDLSQNISFSVTFLGGPQNLLLNTLAISPSGTLSFHATSLGTGLTTFSVVARDDGGTMNGGVNVSTKQALKLAVVSRPRSVFDVVLTQISLNRVSIQWSYKDPGQDFEAAQYHFNVSGRYARASSGSYYGFERMENLTVCLGVCSIVLDDVLPKSTLAVTITAVNIAGKSPEQNRSIVLEDKNVAPTFSINSTFVRLEDAGLVTIGGAAYDISAGSLDEVQQKLTFIVSSSSPAAFTRLPSIDPTNGSLTFQTALNVNGNFNCTVLLVDDGGTRFGGVNVSQQHSFVIKVVPVNDAPSFLLKQPVITLLEDAGLYVYTGLANSISSGPSDESWQSLTFSMTWTGGADVGIFQVAPSLNQSGTLMLKANPNMSGTSNWTIQLHDNGGEDNNGQAWSATRTLQIIIVPVNDPPSFVVASQLLLLLDLGSNLVPNALRNISLGAPDEDLSQNISFSVTFLGGPQNLLLNTLAISPSGTLSFNATSLGTGLTTFSVVARDDGGTMNGGVNVSTKQALKLAVVSRPRSVFDVVLTQISLNRVSIQWSYKDPGQDFEAAQYHFNVSGRYARASSGSYYGFERMENLTVCLGVCSIVLDDVLPKSTLAVTITAVNIAGKSPEQNRSIVLEDKNVAPTFSIVSTFVRLEDAGLVTIGGAAYDISAGSLDEVQQKLTFIVSSSSPAAFTRLPSIDPTNGSLTFQTALNVNGNFTARFLLKQPVITLLEDAGLYVYTGLANSISSGPSDESWQSLTFSMTWTGGADVGIFQVAPSLNQSGTLMLKANPNMSGTSNWTIQLHDNGGEDNNGQAWSATRTLQIIIVPVNDPPSFSMIGSLTVYQRVGIISSSIAWDISAGPPDESKQNMTFEMDLLSGRSDLFSEFPRIDQQGLLTFSRTTGTFGRSDWKVSLRDDGGVLNGGISSSSKVFTMVLIGIPSPVFNIQYQQPRNGFVLITWNHSDFSLTRQELGETYNSARSFLVSFTECRSSCILTATVLVKSSECSKICNVTMQLAIGVTYSVSIVAQNEAGQALPVLANVFLPDLTPKLEYLSVSSGDVSLATLCTVAISNFQESASSKYLIRINDIKPLPVVDLFFVAATASTAPKVTLSFNIPPWNTTSIVNISVGLIAAPDVRVIFPFEYFSSSVPRVSLVFPTMASTAGGDLVRITVSNVFESNPDTSAWLFNLGNTSFHPTSAVSISQSEVSLIGQIPPQAQFTSVATIDVHLLYKQVKMSFLLQMQPPCNYRVFCPAAKSSYLANDYLLKFDPPMTTSCDMKYCLDSSTFTAMRLISSSPSTGSTKGGSPVLISIASDTLISAYSGGLKLLYNGVPLAITVVSTIRLTSMNFTLPQYVSPCCCGRNYTCVSTFQVVDLLTTRSLSIPFEFIADIEGPPNIVSIYPGCTSSRPDSCTSSPVLTLQRSSILLDLENFPKIETQGGIQVYIDFSVDPNATVTVLSSTNALTKMNISFVTPASSGIFTGRIWAAGYEKSNSFQIYVQSPPNPQVLSYFPSKFVEGDSIQIQAQLSDWSSYFDLSNVEAVSSTNQTHPAEFKLLLGATLGSATLKVSFVARLTSSEYQLRIQVRRVANQETFSIPLNFQVSANPYIGYVFPSSGQVLTRTRVNVVVYNSFSIANSQLFASFEGQIVTVTDVGQQGTQNTSSRFLTFLTPNVSSVGTIKFCITSNQNQCGGLTSQFQFMAPAPLASRRASSQGGTNIFISFYGTNDDLKVYAFLPSRLSGVVKSELKATRTSTCTDQTFCTQQVAIEAPVSSDGSDVLLQLENGKLSPQNLAISYFLMPSIISVNPTQSSVMGGDSVQISMKNFPAISTALDVSVVFDSQQARVMQVLGYNDFICVSPSHKSVGSIQLSIIPTKIANAQEKADMTVTSQFSYSRPDSKVLSMIPSRGSLKGGAIVTMIFSHFPTKLTETDVSVVFSSKQQATVNRVVQSDSFSGESIVEFLMPALPVGLQQATLTVSDGYNSTAALFFESYDATVQLTCNRLQMQSLDDPIKVTGGCQGGVDGTDFLLIAVTNIGQIQSFSGLAISFGTEYAVMGKLVNSTMQKTFVIVAVPANSFFSKSTVIDLSVTNAKTMAGMSTLQGSGKFEYIAAPSVLSASFDAMGSSIMIVFSESTNIFSLPVAQLSTCQSFLEIGTSQPFGKSAKCTWQDEQTLSIILSYDATVAVNDNLQIKMNLVKHVSGLGPYVSGTVKVASPSILIKPVFQLLGPQEVGPCDDAQIMALGTSSRPLTFSWTCMGCPDVIQSKLAVTVSDKIVISSSDLAQSQSSYRIQVYGVNFLGTKSETLSLQFYRTSLPIPVVSLSGFDLYKKSDDILLGAQTAFSKCSEEMELQFKWEQVNQDNAATNNGIPASVLARNSPTFFLSKGTLAVPGLYKLKLTVTLPTTPPTQTAVSTSFTLLASDLIAIVKNGDSKIGRSQKLSLDAGDSKDPDYRGSSPDVNLKFTWTCKVQGMMCRDRKSNNPLVFDSSSVLSMSSDGFEVNVQYIFSLEVMKDSRSASTSVSMVFVEEFVPLTTLTSPSTMLVKGENVLNPLQTLNLLEYSCTSCSSYKWQLIDQGTATVLPATTNELFLSSSTFVQGRRYTVLLTSYQSPQEGQVCNGLCQGSASFEFRVNLAPSGGQCSVQPTQGYELNTQFVVQCGSFSDADLPLSFQFNYKVKNGTEASLAPSSSPMRSLYLPSGEINISVIAIDSLGAQSTYFLDLVVVLPIPSVSPVVAQQALDSFVLLGKTSEFSNYAISLTQKLSRDSSTLLARRRRAAASLRVNDVQLSESALIRSNTTLSLLRIIEKQVPSAGNLLENIGTLFFLVNSSEPLTMDATVAAVEILSNTTILIPQVLQYSLERTTVQTIIFIASTLKDQLQQSVLSMSEKTRCMSMLVTSAATAMYHGIFDFIDIKNNLVCDHTCVPTTDHIFTYKWKSAFTKILHPQDIAVESLFMLANISAGSSAVVPASSEQSASFYTFMYVWRTPLATNTDTFISDSHGFILGISDLNGVRNSVSQFDYDARIPVSQSDLSSILWNCVMWKQGWSSETCSPVGFSPNIAQCSCKETGLVAVSVSSVSVCGDGRVTGKEECDDGNRVSQDGCSQSCTLESGFTCQPGNSILRTRCVNSSSTTTACKPQMLGPHCETLCLGEVVGDSCTAETLTPLLVQPAVVVGSLGGQVSLASWGNLTFPKDFYGSTLDMTVKLYAGVPLASGSSVGPTLVLEPTGATFLKPLTLSLSTSHVTDLVAQPVALYYLNSLTKQWEYVESRVDVQQNLLTAQILHFSVYAVLRKPPENQSPSPKEAAPPPPAASSTPPGTTKDTKSSKVPVIVGVTVSCGVVALVAAGLFAYYRRRIAEKLKEGASPAVTPAPEPANTQENQVNDEGLEPYLESPMADASSRSSSSEDDEEIGRDRGDTDRPHLDAIPPGHVAQMVEKQNRLVLESSKTDSEEKRPQKLKSSLEYQDKVNDEDKDKGDEDKEEDKGEEEDNKEEGEGEGDYDKKGEGEGDYDKKGEGEGDYDKKGEGEGDDDKKGEGEGDDDKKGEGEGDDDKKGEGEEKDHKERQEKPAGETSPEQQEQQEQLPPLVSTSKEATAEAMEGSHQPEPAALPVEHDQELRVMSYSLVFAEPQRSLGPWGLDGPHNC</sequence>
<dbReference type="GO" id="GO:0005261">
    <property type="term" value="F:monoatomic cation channel activity"/>
    <property type="evidence" value="ECO:0007669"/>
    <property type="project" value="TreeGrafter"/>
</dbReference>